<dbReference type="SUPFAM" id="SSF88874">
    <property type="entry name" value="Receptor-binding domain of short tail fibre protein gp12"/>
    <property type="match status" value="1"/>
</dbReference>
<dbReference type="Proteomes" id="UP001165296">
    <property type="component" value="Unassembled WGS sequence"/>
</dbReference>
<dbReference type="PROSITE" id="PS51318">
    <property type="entry name" value="TAT"/>
    <property type="match status" value="1"/>
</dbReference>
<gene>
    <name evidence="2" type="ORF">LGH74_20360</name>
</gene>
<dbReference type="Pfam" id="PF07484">
    <property type="entry name" value="Collar"/>
    <property type="match status" value="1"/>
</dbReference>
<protein>
    <submittedName>
        <fullName evidence="2">Tail fiber protein</fullName>
    </submittedName>
</protein>
<sequence length="220" mass="22768">MFSINDSPAGGASRRSWLKKLGGVLGGGFLLGNSKAVARPQPAASPQGEYTFLGEIMMVAHNLTISGWLPCDGQILQINQNSALYALLGNQFGGDGRTTFALPDMRGRVMAYRGSAAVGGKAGTETHVLQASEMPAHYHGLAVSTALGTTSLAGTTGPAVHNFLADGGAGVPQYGNINTVNTALANVSEVAGGNQGHENRQPYISIRFLIAVQGIFPSRS</sequence>
<name>A0ABS8AX44_9BACT</name>
<reference evidence="2" key="1">
    <citation type="submission" date="2021-10" db="EMBL/GenBank/DDBJ databases">
        <authorList>
            <person name="Dean J.D."/>
            <person name="Kim M.K."/>
            <person name="Newey C.N."/>
            <person name="Stoker T.S."/>
            <person name="Thompson D.W."/>
            <person name="Grose J.H."/>
        </authorList>
    </citation>
    <scope>NUCLEOTIDE SEQUENCE</scope>
    <source>
        <strain evidence="2">BT178</strain>
    </source>
</reference>
<keyword evidence="3" id="KW-1185">Reference proteome</keyword>
<evidence type="ECO:0000259" key="1">
    <source>
        <dbReference type="Pfam" id="PF07484"/>
    </source>
</evidence>
<accession>A0ABS8AX44</accession>
<dbReference type="InterPro" id="IPR011083">
    <property type="entry name" value="Phage_tail_collar_dom"/>
</dbReference>
<dbReference type="Gene3D" id="3.90.1340.10">
    <property type="entry name" value="Phage tail collar domain"/>
    <property type="match status" value="1"/>
</dbReference>
<organism evidence="2 3">
    <name type="scientific">Hymenobacter lucidus</name>
    <dbReference type="NCBI Taxonomy" id="2880930"/>
    <lineage>
        <taxon>Bacteria</taxon>
        <taxon>Pseudomonadati</taxon>
        <taxon>Bacteroidota</taxon>
        <taxon>Cytophagia</taxon>
        <taxon>Cytophagales</taxon>
        <taxon>Hymenobacteraceae</taxon>
        <taxon>Hymenobacter</taxon>
    </lineage>
</organism>
<evidence type="ECO:0000313" key="3">
    <source>
        <dbReference type="Proteomes" id="UP001165296"/>
    </source>
</evidence>
<proteinExistence type="predicted"/>
<dbReference type="InterPro" id="IPR037053">
    <property type="entry name" value="Phage_tail_collar_dom_sf"/>
</dbReference>
<feature type="domain" description="Phage tail collar" evidence="1">
    <location>
        <begin position="54"/>
        <end position="109"/>
    </location>
</feature>
<dbReference type="RefSeq" id="WP_226179055.1">
    <property type="nucleotide sequence ID" value="NZ_JAJADR010000007.1"/>
</dbReference>
<dbReference type="EMBL" id="JAJADR010000007">
    <property type="protein sequence ID" value="MCB2410357.1"/>
    <property type="molecule type" value="Genomic_DNA"/>
</dbReference>
<dbReference type="InterPro" id="IPR006311">
    <property type="entry name" value="TAT_signal"/>
</dbReference>
<comment type="caution">
    <text evidence="2">The sequence shown here is derived from an EMBL/GenBank/DDBJ whole genome shotgun (WGS) entry which is preliminary data.</text>
</comment>
<evidence type="ECO:0000313" key="2">
    <source>
        <dbReference type="EMBL" id="MCB2410357.1"/>
    </source>
</evidence>